<reference evidence="1 2" key="1">
    <citation type="submission" date="2020-04" db="EMBL/GenBank/DDBJ databases">
        <authorList>
            <person name="Klaysubun C."/>
            <person name="Duangmal K."/>
            <person name="Lipun K."/>
        </authorList>
    </citation>
    <scope>NUCLEOTIDE SEQUENCE [LARGE SCALE GENOMIC DNA]</scope>
    <source>
        <strain evidence="1 2">JCM 11839</strain>
    </source>
</reference>
<dbReference type="Gene3D" id="3.30.1240.10">
    <property type="match status" value="1"/>
</dbReference>
<gene>
    <name evidence="1" type="ORF">HF577_34305</name>
</gene>
<protein>
    <submittedName>
        <fullName evidence="1">HAD family hydrolase</fullName>
    </submittedName>
</protein>
<proteinExistence type="predicted"/>
<dbReference type="PANTHER" id="PTHR10000">
    <property type="entry name" value="PHOSPHOSERINE PHOSPHATASE"/>
    <property type="match status" value="1"/>
</dbReference>
<dbReference type="PANTHER" id="PTHR10000:SF8">
    <property type="entry name" value="HAD SUPERFAMILY HYDROLASE-LIKE, TYPE 3"/>
    <property type="match status" value="1"/>
</dbReference>
<keyword evidence="1" id="KW-0378">Hydrolase</keyword>
<dbReference type="Pfam" id="PF08282">
    <property type="entry name" value="Hydrolase_3"/>
    <property type="match status" value="1"/>
</dbReference>
<evidence type="ECO:0000313" key="1">
    <source>
        <dbReference type="EMBL" id="NMH82149.1"/>
    </source>
</evidence>
<dbReference type="SUPFAM" id="SSF56784">
    <property type="entry name" value="HAD-like"/>
    <property type="match status" value="1"/>
</dbReference>
<name>A0ABX1RQK4_9PSEU</name>
<dbReference type="Gene3D" id="3.40.50.1000">
    <property type="entry name" value="HAD superfamily/HAD-like"/>
    <property type="match status" value="1"/>
</dbReference>
<dbReference type="GO" id="GO:0016787">
    <property type="term" value="F:hydrolase activity"/>
    <property type="evidence" value="ECO:0007669"/>
    <property type="project" value="UniProtKB-KW"/>
</dbReference>
<dbReference type="Proteomes" id="UP001296706">
    <property type="component" value="Unassembled WGS sequence"/>
</dbReference>
<dbReference type="EMBL" id="JAAXKY010000201">
    <property type="protein sequence ID" value="NMH82149.1"/>
    <property type="molecule type" value="Genomic_DNA"/>
</dbReference>
<dbReference type="InterPro" id="IPR000150">
    <property type="entry name" value="Cof"/>
</dbReference>
<dbReference type="NCBIfam" id="TIGR00099">
    <property type="entry name" value="Cof-subfamily"/>
    <property type="match status" value="1"/>
</dbReference>
<dbReference type="InterPro" id="IPR036412">
    <property type="entry name" value="HAD-like_sf"/>
</dbReference>
<sequence length="288" mass="30351">MCDVAERSVLARHVRRVDGVQAPRLVATDVDGTLLDPDDRVSGRAAAVIGRAVAAGVGFVLVTGRPPRWIPPVAEQLGVARLAVCANGGVLYDAVDDRVLWARTLDPDVLAQIAEAAAVALPGCGLAVERVGNGAFDDPTPFIAEPDYLHAWPDSDNAVVHRSELLSRPAVKMLVRCPQLSSDAMVAALAPVIGDTADLTFSHPRGLVEISPPNVTKASGLADVAQRYEVAPADVIAFGDMPNDLEMLRWAGHGVAMGNAHPALLEVADEVTASNSDDGLALILERWF</sequence>
<organism evidence="1 2">
    <name type="scientific">Pseudonocardia xinjiangensis</name>
    <dbReference type="NCBI Taxonomy" id="75289"/>
    <lineage>
        <taxon>Bacteria</taxon>
        <taxon>Bacillati</taxon>
        <taxon>Actinomycetota</taxon>
        <taxon>Actinomycetes</taxon>
        <taxon>Pseudonocardiales</taxon>
        <taxon>Pseudonocardiaceae</taxon>
        <taxon>Pseudonocardia</taxon>
    </lineage>
</organism>
<evidence type="ECO:0000313" key="2">
    <source>
        <dbReference type="Proteomes" id="UP001296706"/>
    </source>
</evidence>
<accession>A0ABX1RQK4</accession>
<dbReference type="CDD" id="cd07516">
    <property type="entry name" value="HAD_Pase"/>
    <property type="match status" value="1"/>
</dbReference>
<comment type="caution">
    <text evidence="1">The sequence shown here is derived from an EMBL/GenBank/DDBJ whole genome shotgun (WGS) entry which is preliminary data.</text>
</comment>
<dbReference type="InterPro" id="IPR023214">
    <property type="entry name" value="HAD_sf"/>
</dbReference>
<keyword evidence="2" id="KW-1185">Reference proteome</keyword>